<dbReference type="Proteomes" id="UP001206925">
    <property type="component" value="Unassembled WGS sequence"/>
</dbReference>
<dbReference type="GO" id="GO:0016592">
    <property type="term" value="C:mediator complex"/>
    <property type="evidence" value="ECO:0007669"/>
    <property type="project" value="TreeGrafter"/>
</dbReference>
<gene>
    <name evidence="6" type="ORF">M8C21_019804</name>
</gene>
<dbReference type="GO" id="GO:0006357">
    <property type="term" value="P:regulation of transcription by RNA polymerase II"/>
    <property type="evidence" value="ECO:0007669"/>
    <property type="project" value="TreeGrafter"/>
</dbReference>
<dbReference type="GO" id="GO:0005667">
    <property type="term" value="C:transcription regulator complex"/>
    <property type="evidence" value="ECO:0007669"/>
    <property type="project" value="TreeGrafter"/>
</dbReference>
<evidence type="ECO:0000256" key="3">
    <source>
        <dbReference type="ARBA" id="ARBA00023015"/>
    </source>
</evidence>
<sequence>MSDTGDQNHHHSTASRTTLFHPYRPAIIDLFNLYLGDHEQLYTVVESVLVSLVIQCCNHGPRSKFILFAIRSLYSIGYIYWDSFLPSLLSSVTSAEMSVNIFSTTSPQSDVATSAAGPNSSNIQSPNPVSSLVSANEQSCTAISSLRKLCCEIFISAMELNLKPSTYAAIFNQILSWLINWDSSQQGRDEVDGVKLYKLDKALFEWLHKCLGLVRMLVEDNKCRVPFYELLRSRLHFLENLPDDVALFTLVFEVHRRRDMMALHMQMLDQHLHCPTFGNQRLLNQAAVNTLSESNTNLIHSPITYPSVLGEPLHG</sequence>
<proteinExistence type="inferred from homology"/>
<accession>A0AAD5C6Q5</accession>
<dbReference type="PANTHER" id="PTHR12691:SF10">
    <property type="entry name" value="MEDIATOR OF RNA POLYMERASE II TRANSCRIPTION SUBUNIT 23"/>
    <property type="match status" value="1"/>
</dbReference>
<reference evidence="6" key="1">
    <citation type="submission" date="2022-06" db="EMBL/GenBank/DDBJ databases">
        <title>Uncovering the hologenomic basis of an extraordinary plant invasion.</title>
        <authorList>
            <person name="Bieker V.C."/>
            <person name="Martin M.D."/>
            <person name="Gilbert T."/>
            <person name="Hodgins K."/>
            <person name="Battlay P."/>
            <person name="Petersen B."/>
            <person name="Wilson J."/>
        </authorList>
    </citation>
    <scope>NUCLEOTIDE SEQUENCE</scope>
    <source>
        <strain evidence="6">AA19_3_7</strain>
        <tissue evidence="6">Leaf</tissue>
    </source>
</reference>
<keyword evidence="5" id="KW-0539">Nucleus</keyword>
<evidence type="ECO:0000256" key="5">
    <source>
        <dbReference type="ARBA" id="ARBA00023242"/>
    </source>
</evidence>
<feature type="non-terminal residue" evidence="6">
    <location>
        <position position="1"/>
    </location>
</feature>
<comment type="caution">
    <text evidence="6">The sequence shown here is derived from an EMBL/GenBank/DDBJ whole genome shotgun (WGS) entry which is preliminary data.</text>
</comment>
<evidence type="ECO:0000313" key="6">
    <source>
        <dbReference type="EMBL" id="KAI7735006.1"/>
    </source>
</evidence>
<comment type="similarity">
    <text evidence="2">Belongs to the Mediator complex subunit 23 family.</text>
</comment>
<dbReference type="GO" id="GO:0010628">
    <property type="term" value="P:positive regulation of gene expression"/>
    <property type="evidence" value="ECO:0007669"/>
    <property type="project" value="TreeGrafter"/>
</dbReference>
<dbReference type="InterPro" id="IPR021629">
    <property type="entry name" value="Mediator_Med23"/>
</dbReference>
<dbReference type="EMBL" id="JAMZMK010009594">
    <property type="protein sequence ID" value="KAI7735006.1"/>
    <property type="molecule type" value="Genomic_DNA"/>
</dbReference>
<dbReference type="PANTHER" id="PTHR12691">
    <property type="entry name" value="MEDIATOR OF RNA POLYMERASE II TRANSCRIPTION SUBUNIT 23"/>
    <property type="match status" value="1"/>
</dbReference>
<protein>
    <submittedName>
        <fullName evidence="6">Uncharacterized protein</fullName>
    </submittedName>
</protein>
<evidence type="ECO:0000256" key="1">
    <source>
        <dbReference type="ARBA" id="ARBA00004123"/>
    </source>
</evidence>
<evidence type="ECO:0000256" key="4">
    <source>
        <dbReference type="ARBA" id="ARBA00023163"/>
    </source>
</evidence>
<evidence type="ECO:0000313" key="7">
    <source>
        <dbReference type="Proteomes" id="UP001206925"/>
    </source>
</evidence>
<keyword evidence="4" id="KW-0804">Transcription</keyword>
<name>A0AAD5C6Q5_AMBAR</name>
<organism evidence="6 7">
    <name type="scientific">Ambrosia artemisiifolia</name>
    <name type="common">Common ragweed</name>
    <dbReference type="NCBI Taxonomy" id="4212"/>
    <lineage>
        <taxon>Eukaryota</taxon>
        <taxon>Viridiplantae</taxon>
        <taxon>Streptophyta</taxon>
        <taxon>Embryophyta</taxon>
        <taxon>Tracheophyta</taxon>
        <taxon>Spermatophyta</taxon>
        <taxon>Magnoliopsida</taxon>
        <taxon>eudicotyledons</taxon>
        <taxon>Gunneridae</taxon>
        <taxon>Pentapetalae</taxon>
        <taxon>asterids</taxon>
        <taxon>campanulids</taxon>
        <taxon>Asterales</taxon>
        <taxon>Asteraceae</taxon>
        <taxon>Asteroideae</taxon>
        <taxon>Heliantheae alliance</taxon>
        <taxon>Heliantheae</taxon>
        <taxon>Ambrosia</taxon>
    </lineage>
</organism>
<comment type="subcellular location">
    <subcellularLocation>
        <location evidence="1">Nucleus</location>
    </subcellularLocation>
</comment>
<evidence type="ECO:0000256" key="2">
    <source>
        <dbReference type="ARBA" id="ARBA00010222"/>
    </source>
</evidence>
<dbReference type="AlphaFoldDB" id="A0AAD5C6Q5"/>
<keyword evidence="7" id="KW-1185">Reference proteome</keyword>
<keyword evidence="3" id="KW-0805">Transcription regulation</keyword>